<accession>A0AAD5DVJ6</accession>
<dbReference type="EMBL" id="JADXDR010000043">
    <property type="protein sequence ID" value="KAI7843061.1"/>
    <property type="molecule type" value="Genomic_DNA"/>
</dbReference>
<feature type="region of interest" description="Disordered" evidence="1">
    <location>
        <begin position="215"/>
        <end position="242"/>
    </location>
</feature>
<dbReference type="AlphaFoldDB" id="A0AAD5DVJ6"/>
<name>A0AAD5DVJ6_9CHLO</name>
<keyword evidence="2" id="KW-0472">Membrane</keyword>
<keyword evidence="2" id="KW-1133">Transmembrane helix</keyword>
<dbReference type="Proteomes" id="UP001205105">
    <property type="component" value="Unassembled WGS sequence"/>
</dbReference>
<keyword evidence="2" id="KW-0812">Transmembrane</keyword>
<keyword evidence="4" id="KW-1185">Reference proteome</keyword>
<feature type="transmembrane region" description="Helical" evidence="2">
    <location>
        <begin position="20"/>
        <end position="41"/>
    </location>
</feature>
<evidence type="ECO:0000256" key="1">
    <source>
        <dbReference type="SAM" id="MobiDB-lite"/>
    </source>
</evidence>
<gene>
    <name evidence="3" type="ORF">COHA_003234</name>
</gene>
<reference evidence="3" key="1">
    <citation type="submission" date="2020-11" db="EMBL/GenBank/DDBJ databases">
        <title>Chlorella ohadii genome sequencing and assembly.</title>
        <authorList>
            <person name="Murik O."/>
            <person name="Treves H."/>
            <person name="Kedem I."/>
            <person name="Shotland Y."/>
            <person name="Kaplan A."/>
        </authorList>
    </citation>
    <scope>NUCLEOTIDE SEQUENCE</scope>
    <source>
        <strain evidence="3">1</strain>
    </source>
</reference>
<evidence type="ECO:0000256" key="2">
    <source>
        <dbReference type="SAM" id="Phobius"/>
    </source>
</evidence>
<feature type="transmembrane region" description="Helical" evidence="2">
    <location>
        <begin position="121"/>
        <end position="145"/>
    </location>
</feature>
<protein>
    <submittedName>
        <fullName evidence="3">Uncharacterized protein</fullName>
    </submittedName>
</protein>
<feature type="transmembrane region" description="Helical" evidence="2">
    <location>
        <begin position="287"/>
        <end position="310"/>
    </location>
</feature>
<proteinExistence type="predicted"/>
<organism evidence="3 4">
    <name type="scientific">Chlorella ohadii</name>
    <dbReference type="NCBI Taxonomy" id="2649997"/>
    <lineage>
        <taxon>Eukaryota</taxon>
        <taxon>Viridiplantae</taxon>
        <taxon>Chlorophyta</taxon>
        <taxon>core chlorophytes</taxon>
        <taxon>Trebouxiophyceae</taxon>
        <taxon>Chlorellales</taxon>
        <taxon>Chlorellaceae</taxon>
        <taxon>Chlorella clade</taxon>
        <taxon>Chlorella</taxon>
    </lineage>
</organism>
<sequence length="323" mass="34796">MLLGALRSTGVLGTPLLETPLFLLLASLLATLLVLTLRSEAGELQQRRQRRRWSGPAQPHTPADCSAARLQLWAGGFTLLGQLLAMGSKSELQAVFQAHPSERAAGLLFDVWQLLLGTRSLAMFVTAFIAPLPTLPHLALALLAFELPLLVPEQPVSCDARLDAADTAVAECRTFVTFFQLLCGVVLPTLIVARLHAPLYEAAAEEAERRRRRRLVRELSRPPSSDEEEREAAAAGGGRARRRQRCGWPLPIVQALGARLSALALSAEGTLQHLCGLLRGSGPDLAGSWVLTAAVWWLLLSFCWVLALALELVPAGPGSPALV</sequence>
<evidence type="ECO:0000313" key="4">
    <source>
        <dbReference type="Proteomes" id="UP001205105"/>
    </source>
</evidence>
<feature type="unsure residue" description="E or Q" evidence="3">
    <location>
        <position position="18"/>
    </location>
</feature>
<evidence type="ECO:0000313" key="3">
    <source>
        <dbReference type="EMBL" id="KAI7843061.1"/>
    </source>
</evidence>
<comment type="caution">
    <text evidence="3">The sequence shown here is derived from an EMBL/GenBank/DDBJ whole genome shotgun (WGS) entry which is preliminary data.</text>
</comment>
<feature type="transmembrane region" description="Helical" evidence="2">
    <location>
        <begin position="175"/>
        <end position="193"/>
    </location>
</feature>